<sequence>MQHPRRPSRHESLLPEHSHDDSAHGWMVSYIDVMTLLVVLFVLLLALSSRFGDGLSAAEPDPGSPVIAESTPPRLGVPLPAALRQALDAGPVSPLTLHREAVSAALGVAGLPLRSPSVDTPPAPPALLARQPSPEPDTASARDLPMLALPKGLDPAAPLADYMVILTDRLPEGMEAAPEAAKTLSLAAREVAERVAAAPYLPDLEGVEVSRVPEGVRLRVEDRLLFPSAQAELTEAGRELVAERLRDVVARHPGQVAVQGHTDSRPIQTPRFPSNWALSSARAIAIVEALVEAGIDPTRLRAVGLADTRPLATNDTVEGRARNRRVEVVIQPR</sequence>
<evidence type="ECO:0000259" key="10">
    <source>
        <dbReference type="PROSITE" id="PS51123"/>
    </source>
</evidence>
<protein>
    <submittedName>
        <fullName evidence="11">Chemotaxis protein MotB</fullName>
    </submittedName>
</protein>
<evidence type="ECO:0000256" key="8">
    <source>
        <dbReference type="SAM" id="MobiDB-lite"/>
    </source>
</evidence>
<accession>A0A7W5G624</accession>
<gene>
    <name evidence="11" type="ORF">FHR96_002985</name>
</gene>
<comment type="caution">
    <text evidence="11">The sequence shown here is derived from an EMBL/GenBank/DDBJ whole genome shotgun (WGS) entry which is preliminary data.</text>
</comment>
<dbReference type="PANTHER" id="PTHR30329">
    <property type="entry name" value="STATOR ELEMENT OF FLAGELLAR MOTOR COMPLEX"/>
    <property type="match status" value="1"/>
</dbReference>
<dbReference type="SUPFAM" id="SSF103088">
    <property type="entry name" value="OmpA-like"/>
    <property type="match status" value="1"/>
</dbReference>
<keyword evidence="3" id="KW-1003">Cell membrane</keyword>
<name>A0A7W5G624_9GAMM</name>
<proteinExistence type="inferred from homology"/>
<evidence type="ECO:0000256" key="2">
    <source>
        <dbReference type="ARBA" id="ARBA00008914"/>
    </source>
</evidence>
<evidence type="ECO:0000256" key="3">
    <source>
        <dbReference type="ARBA" id="ARBA00022475"/>
    </source>
</evidence>
<evidence type="ECO:0000256" key="4">
    <source>
        <dbReference type="ARBA" id="ARBA00022692"/>
    </source>
</evidence>
<dbReference type="AlphaFoldDB" id="A0A7W5G624"/>
<dbReference type="EMBL" id="JACHXM010000017">
    <property type="protein sequence ID" value="MBB3142098.1"/>
    <property type="molecule type" value="Genomic_DNA"/>
</dbReference>
<dbReference type="InterPro" id="IPR006665">
    <property type="entry name" value="OmpA-like"/>
</dbReference>
<feature type="domain" description="OmpA-like" evidence="10">
    <location>
        <begin position="213"/>
        <end position="333"/>
    </location>
</feature>
<dbReference type="RefSeq" id="WP_183388453.1">
    <property type="nucleotide sequence ID" value="NZ_JACHXM010000017.1"/>
</dbReference>
<keyword evidence="5 9" id="KW-1133">Transmembrane helix</keyword>
<dbReference type="PANTHER" id="PTHR30329:SF20">
    <property type="entry name" value="EXPORTED PROTEIN"/>
    <property type="match status" value="1"/>
</dbReference>
<comment type="subcellular location">
    <subcellularLocation>
        <location evidence="1">Cell membrane</location>
        <topology evidence="1">Single-pass membrane protein</topology>
    </subcellularLocation>
</comment>
<evidence type="ECO:0000256" key="9">
    <source>
        <dbReference type="SAM" id="Phobius"/>
    </source>
</evidence>
<dbReference type="Pfam" id="PF13677">
    <property type="entry name" value="MotB_plug"/>
    <property type="match status" value="1"/>
</dbReference>
<dbReference type="InterPro" id="IPR036737">
    <property type="entry name" value="OmpA-like_sf"/>
</dbReference>
<organism evidence="11 12">
    <name type="scientific">Halomonas organivorans</name>
    <dbReference type="NCBI Taxonomy" id="257772"/>
    <lineage>
        <taxon>Bacteria</taxon>
        <taxon>Pseudomonadati</taxon>
        <taxon>Pseudomonadota</taxon>
        <taxon>Gammaproteobacteria</taxon>
        <taxon>Oceanospirillales</taxon>
        <taxon>Halomonadaceae</taxon>
        <taxon>Halomonas</taxon>
    </lineage>
</organism>
<dbReference type="CDD" id="cd07185">
    <property type="entry name" value="OmpA_C-like"/>
    <property type="match status" value="1"/>
</dbReference>
<evidence type="ECO:0000256" key="5">
    <source>
        <dbReference type="ARBA" id="ARBA00022989"/>
    </source>
</evidence>
<evidence type="ECO:0000256" key="7">
    <source>
        <dbReference type="PROSITE-ProRule" id="PRU00473"/>
    </source>
</evidence>
<evidence type="ECO:0000313" key="11">
    <source>
        <dbReference type="EMBL" id="MBB3142098.1"/>
    </source>
</evidence>
<evidence type="ECO:0000313" key="12">
    <source>
        <dbReference type="Proteomes" id="UP000525987"/>
    </source>
</evidence>
<dbReference type="InterPro" id="IPR050330">
    <property type="entry name" value="Bact_OuterMem_StrucFunc"/>
</dbReference>
<keyword evidence="12" id="KW-1185">Reference proteome</keyword>
<dbReference type="PROSITE" id="PS51123">
    <property type="entry name" value="OMPA_2"/>
    <property type="match status" value="1"/>
</dbReference>
<dbReference type="InterPro" id="IPR025713">
    <property type="entry name" value="MotB-like_N_dom"/>
</dbReference>
<dbReference type="Gene3D" id="3.30.1330.60">
    <property type="entry name" value="OmpA-like domain"/>
    <property type="match status" value="1"/>
</dbReference>
<evidence type="ECO:0000256" key="1">
    <source>
        <dbReference type="ARBA" id="ARBA00004162"/>
    </source>
</evidence>
<dbReference type="GO" id="GO:0005886">
    <property type="term" value="C:plasma membrane"/>
    <property type="evidence" value="ECO:0007669"/>
    <property type="project" value="UniProtKB-SubCell"/>
</dbReference>
<evidence type="ECO:0000256" key="6">
    <source>
        <dbReference type="ARBA" id="ARBA00023136"/>
    </source>
</evidence>
<comment type="similarity">
    <text evidence="2">Belongs to the MotB family.</text>
</comment>
<keyword evidence="6 7" id="KW-0472">Membrane</keyword>
<keyword evidence="4 9" id="KW-0812">Transmembrane</keyword>
<reference evidence="11 12" key="1">
    <citation type="submission" date="2020-08" db="EMBL/GenBank/DDBJ databases">
        <title>Genomic Encyclopedia of Type Strains, Phase III (KMG-III): the genomes of soil and plant-associated and newly described type strains.</title>
        <authorList>
            <person name="Whitman W."/>
        </authorList>
    </citation>
    <scope>NUCLEOTIDE SEQUENCE [LARGE SCALE GENOMIC DNA]</scope>
    <source>
        <strain evidence="11 12">CECT 5995</strain>
    </source>
</reference>
<dbReference type="Proteomes" id="UP000525987">
    <property type="component" value="Unassembled WGS sequence"/>
</dbReference>
<feature type="transmembrane region" description="Helical" evidence="9">
    <location>
        <begin position="27"/>
        <end position="47"/>
    </location>
</feature>
<dbReference type="Pfam" id="PF00691">
    <property type="entry name" value="OmpA"/>
    <property type="match status" value="1"/>
</dbReference>
<feature type="region of interest" description="Disordered" evidence="8">
    <location>
        <begin position="114"/>
        <end position="141"/>
    </location>
</feature>